<comment type="similarity">
    <text evidence="2">Belongs to the 5'-nucleotidase family.</text>
</comment>
<dbReference type="Proteomes" id="UP000006002">
    <property type="component" value="Unassembled WGS sequence"/>
</dbReference>
<dbReference type="SUPFAM" id="SSF55816">
    <property type="entry name" value="5'-nucleotidase (syn. UDP-sugar hydrolase), C-terminal domain"/>
    <property type="match status" value="1"/>
</dbReference>
<gene>
    <name evidence="6" type="ORF">RUMOBE_01594</name>
</gene>
<proteinExistence type="inferred from homology"/>
<dbReference type="GO" id="GO:0030288">
    <property type="term" value="C:outer membrane-bounded periplasmic space"/>
    <property type="evidence" value="ECO:0007669"/>
    <property type="project" value="TreeGrafter"/>
</dbReference>
<dbReference type="PANTHER" id="PTHR11575:SF24">
    <property type="entry name" value="5'-NUCLEOTIDASE"/>
    <property type="match status" value="1"/>
</dbReference>
<protein>
    <submittedName>
        <fullName evidence="6">5'-nucleotidase, C-terminal domain protein</fullName>
    </submittedName>
</protein>
<name>A5ZRG6_9FIRM</name>
<evidence type="ECO:0000259" key="5">
    <source>
        <dbReference type="Pfam" id="PF02872"/>
    </source>
</evidence>
<dbReference type="Pfam" id="PF00149">
    <property type="entry name" value="Metallophos"/>
    <property type="match status" value="1"/>
</dbReference>
<evidence type="ECO:0000256" key="3">
    <source>
        <dbReference type="SAM" id="Phobius"/>
    </source>
</evidence>
<organism evidence="6 7">
    <name type="scientific">Blautia obeum ATCC 29174</name>
    <dbReference type="NCBI Taxonomy" id="411459"/>
    <lineage>
        <taxon>Bacteria</taxon>
        <taxon>Bacillati</taxon>
        <taxon>Bacillota</taxon>
        <taxon>Clostridia</taxon>
        <taxon>Lachnospirales</taxon>
        <taxon>Lachnospiraceae</taxon>
        <taxon>Blautia</taxon>
    </lineage>
</organism>
<keyword evidence="3" id="KW-1133">Transmembrane helix</keyword>
<keyword evidence="3" id="KW-0812">Transmembrane</keyword>
<dbReference type="eggNOG" id="COG0737">
    <property type="taxonomic scope" value="Bacteria"/>
</dbReference>
<dbReference type="Pfam" id="PF02872">
    <property type="entry name" value="5_nucleotid_C"/>
    <property type="match status" value="1"/>
</dbReference>
<dbReference type="GO" id="GO:0009166">
    <property type="term" value="P:nucleotide catabolic process"/>
    <property type="evidence" value="ECO:0007669"/>
    <property type="project" value="InterPro"/>
</dbReference>
<dbReference type="PRINTS" id="PR01607">
    <property type="entry name" value="APYRASEFAMLY"/>
</dbReference>
<feature type="transmembrane region" description="Helical" evidence="3">
    <location>
        <begin position="635"/>
        <end position="657"/>
    </location>
</feature>
<dbReference type="InterPro" id="IPR006179">
    <property type="entry name" value="5_nucleotidase/apyrase"/>
</dbReference>
<dbReference type="GO" id="GO:0000166">
    <property type="term" value="F:nucleotide binding"/>
    <property type="evidence" value="ECO:0007669"/>
    <property type="project" value="UniProtKB-KW"/>
</dbReference>
<keyword evidence="1" id="KW-0732">Signal</keyword>
<dbReference type="AlphaFoldDB" id="A5ZRG6"/>
<evidence type="ECO:0000256" key="1">
    <source>
        <dbReference type="ARBA" id="ARBA00022729"/>
    </source>
</evidence>
<evidence type="ECO:0000313" key="7">
    <source>
        <dbReference type="Proteomes" id="UP000006002"/>
    </source>
</evidence>
<feature type="domain" description="5'-Nucleotidase C-terminal" evidence="5">
    <location>
        <begin position="389"/>
        <end position="540"/>
    </location>
</feature>
<keyword evidence="2" id="KW-0378">Hydrolase</keyword>
<reference evidence="6 7" key="2">
    <citation type="submission" date="2007-04" db="EMBL/GenBank/DDBJ databases">
        <title>Draft genome sequence of Ruminococcus obeum (ATCC 29174).</title>
        <authorList>
            <person name="Sudarsanam P."/>
            <person name="Ley R."/>
            <person name="Guruge J."/>
            <person name="Turnbaugh P.J."/>
            <person name="Mahowald M."/>
            <person name="Liep D."/>
            <person name="Gordon J."/>
        </authorList>
    </citation>
    <scope>NUCLEOTIDE SEQUENCE [LARGE SCALE GENOMIC DNA]</scope>
    <source>
        <strain evidence="6 7">ATCC 29174</strain>
    </source>
</reference>
<dbReference type="EMBL" id="AAVO02000005">
    <property type="protein sequence ID" value="EDM87784.1"/>
    <property type="molecule type" value="Genomic_DNA"/>
</dbReference>
<dbReference type="Gene3D" id="3.60.21.10">
    <property type="match status" value="1"/>
</dbReference>
<dbReference type="GO" id="GO:0016787">
    <property type="term" value="F:hydrolase activity"/>
    <property type="evidence" value="ECO:0007669"/>
    <property type="project" value="UniProtKB-KW"/>
</dbReference>
<keyword evidence="3" id="KW-0472">Membrane</keyword>
<evidence type="ECO:0000256" key="2">
    <source>
        <dbReference type="RuleBase" id="RU362119"/>
    </source>
</evidence>
<dbReference type="SUPFAM" id="SSF56300">
    <property type="entry name" value="Metallo-dependent phosphatases"/>
    <property type="match status" value="1"/>
</dbReference>
<dbReference type="Gene3D" id="3.90.780.10">
    <property type="entry name" value="5'-Nucleotidase, C-terminal domain"/>
    <property type="match status" value="1"/>
</dbReference>
<accession>A5ZRG6</accession>
<sequence>MVQSRILKSYQKVMDERVKSMMLRKSILSVVLTIAMLMPLAQAVTVKAAADTKQIDVLFTHDTHSHLDSFSTIVNGEQKEVGGFAKIKTLINEKKKEDPDTLILDGGDFSMGTLIQTVYDTEAAELRMLGYLGYDVTTFGNHEFDYRSQGLANMLRAAKSSGETLPEIVVCNVDWDSMEKAGLNDGQKQIQSAFETYGVKDYVMVQKGDVKIAVVGVFGKDALECAPTCELSFKDPVEAVKKTVEEIKKNEEADMIACVSHGGTWEDESKSEDELLAKAVPDLDLIISGHTHSELQEAIQHGNTYIVSCGEYGRNLGSLSMTQNSDGRWDLSSYELIPVSEDVKADKATQERIDALMDTVDTNYLADFGYTRKEVLAQNDVEFNSLEEMGTEHKELNLGDIMADAYVYAVENSEYYDGDPVDVAVVPSGTVRDTYTKGDITVEDVYNSFSLGIGKDGVAGYPLINAYLTGKELKLVAEVDASISDFMTTARLYCSGLNFTYNPHRMILNKVTDCYLTRADGERTEIEDDKLYHVVTDLYTGQMLGSVMKMSYGLLSLEPKDKDGNPIENLEDHAVMEGDKELKAWDAIARYMQSFDDADGDGIANVSEYYATTHDRKVVDDSKNILDLVKKPNKFTAIIVCIGLIIIIIIVLVVSLIRKIVRKSRKKKNIHNTNR</sequence>
<comment type="caution">
    <text evidence="6">The sequence shown here is derived from an EMBL/GenBank/DDBJ whole genome shotgun (WGS) entry which is preliminary data.</text>
</comment>
<evidence type="ECO:0000313" key="6">
    <source>
        <dbReference type="EMBL" id="EDM87784.1"/>
    </source>
</evidence>
<dbReference type="InterPro" id="IPR008334">
    <property type="entry name" value="5'-Nucleotdase_C"/>
</dbReference>
<reference evidence="6 7" key="1">
    <citation type="submission" date="2007-03" db="EMBL/GenBank/DDBJ databases">
        <authorList>
            <person name="Fulton L."/>
            <person name="Clifton S."/>
            <person name="Fulton B."/>
            <person name="Xu J."/>
            <person name="Minx P."/>
            <person name="Pepin K.H."/>
            <person name="Johnson M."/>
            <person name="Thiruvilangam P."/>
            <person name="Bhonagiri V."/>
            <person name="Nash W.E."/>
            <person name="Mardis E.R."/>
            <person name="Wilson R.K."/>
        </authorList>
    </citation>
    <scope>NUCLEOTIDE SEQUENCE [LARGE SCALE GENOMIC DNA]</scope>
    <source>
        <strain evidence="6 7">ATCC 29174</strain>
    </source>
</reference>
<keyword evidence="2" id="KW-0547">Nucleotide-binding</keyword>
<dbReference type="InterPro" id="IPR036907">
    <property type="entry name" value="5'-Nucleotdase_C_sf"/>
</dbReference>
<dbReference type="InterPro" id="IPR029052">
    <property type="entry name" value="Metallo-depent_PP-like"/>
</dbReference>
<feature type="domain" description="Calcineurin-like phosphoesterase" evidence="4">
    <location>
        <begin position="58"/>
        <end position="293"/>
    </location>
</feature>
<dbReference type="CDD" id="cd00845">
    <property type="entry name" value="MPP_UshA_N_like"/>
    <property type="match status" value="1"/>
</dbReference>
<dbReference type="InterPro" id="IPR004843">
    <property type="entry name" value="Calcineurin-like_PHP"/>
</dbReference>
<dbReference type="PANTHER" id="PTHR11575">
    <property type="entry name" value="5'-NUCLEOTIDASE-RELATED"/>
    <property type="match status" value="1"/>
</dbReference>
<dbReference type="HOGENOM" id="CLU_005854_7_1_9"/>
<evidence type="ECO:0000259" key="4">
    <source>
        <dbReference type="Pfam" id="PF00149"/>
    </source>
</evidence>